<name>A0AAQ3M587_9PEZI</name>
<dbReference type="GO" id="GO:0006032">
    <property type="term" value="P:chitin catabolic process"/>
    <property type="evidence" value="ECO:0007669"/>
    <property type="project" value="UniProtKB-KW"/>
</dbReference>
<evidence type="ECO:0000256" key="1">
    <source>
        <dbReference type="ARBA" id="ARBA00000822"/>
    </source>
</evidence>
<dbReference type="GO" id="GO:0005576">
    <property type="term" value="C:extracellular region"/>
    <property type="evidence" value="ECO:0007669"/>
    <property type="project" value="TreeGrafter"/>
</dbReference>
<dbReference type="InterPro" id="IPR001579">
    <property type="entry name" value="Glyco_hydro_18_chit_AS"/>
</dbReference>
<dbReference type="InterPro" id="IPR050542">
    <property type="entry name" value="Glycosyl_Hydrlase18_Chitinase"/>
</dbReference>
<evidence type="ECO:0000256" key="9">
    <source>
        <dbReference type="SAM" id="SignalP"/>
    </source>
</evidence>
<protein>
    <recommendedName>
        <fullName evidence="2">chitinase</fullName>
        <ecNumber evidence="2">3.2.1.14</ecNumber>
    </recommendedName>
</protein>
<feature type="region of interest" description="Disordered" evidence="8">
    <location>
        <begin position="939"/>
        <end position="959"/>
    </location>
</feature>
<dbReference type="SUPFAM" id="SSF51445">
    <property type="entry name" value="(Trans)glycosidases"/>
    <property type="match status" value="1"/>
</dbReference>
<evidence type="ECO:0000259" key="10">
    <source>
        <dbReference type="PROSITE" id="PS51910"/>
    </source>
</evidence>
<evidence type="ECO:0000256" key="7">
    <source>
        <dbReference type="ARBA" id="ARBA00023326"/>
    </source>
</evidence>
<feature type="region of interest" description="Disordered" evidence="8">
    <location>
        <begin position="371"/>
        <end position="394"/>
    </location>
</feature>
<dbReference type="GO" id="GO:0008843">
    <property type="term" value="F:endochitinase activity"/>
    <property type="evidence" value="ECO:0007669"/>
    <property type="project" value="UniProtKB-EC"/>
</dbReference>
<keyword evidence="9" id="KW-0732">Signal</keyword>
<keyword evidence="4" id="KW-0146">Chitin degradation</keyword>
<evidence type="ECO:0000256" key="2">
    <source>
        <dbReference type="ARBA" id="ARBA00012729"/>
    </source>
</evidence>
<evidence type="ECO:0000256" key="5">
    <source>
        <dbReference type="ARBA" id="ARBA00023277"/>
    </source>
</evidence>
<feature type="region of interest" description="Disordered" evidence="8">
    <location>
        <begin position="582"/>
        <end position="623"/>
    </location>
</feature>
<keyword evidence="3" id="KW-0378">Hydrolase</keyword>
<dbReference type="AlphaFoldDB" id="A0AAQ3M587"/>
<feature type="signal peptide" evidence="9">
    <location>
        <begin position="1"/>
        <end position="19"/>
    </location>
</feature>
<dbReference type="PANTHER" id="PTHR45708:SF49">
    <property type="entry name" value="ENDOCHITINASE"/>
    <property type="match status" value="1"/>
</dbReference>
<evidence type="ECO:0000256" key="8">
    <source>
        <dbReference type="SAM" id="MobiDB-lite"/>
    </source>
</evidence>
<reference evidence="11 12" key="1">
    <citation type="submission" date="2023-11" db="EMBL/GenBank/DDBJ databases">
        <title>An acidophilic fungus is an integral part of prey digestion in a carnivorous sundew plant.</title>
        <authorList>
            <person name="Tsai I.J."/>
        </authorList>
    </citation>
    <scope>NUCLEOTIDE SEQUENCE [LARGE SCALE GENOMIC DNA]</scope>
    <source>
        <strain evidence="11">169a</strain>
    </source>
</reference>
<keyword evidence="7" id="KW-0624">Polysaccharide degradation</keyword>
<accession>A0AAQ3M587</accession>
<dbReference type="InterPro" id="IPR001223">
    <property type="entry name" value="Glyco_hydro18_cat"/>
</dbReference>
<feature type="compositionally biased region" description="Polar residues" evidence="8">
    <location>
        <begin position="372"/>
        <end position="385"/>
    </location>
</feature>
<feature type="domain" description="GH18" evidence="10">
    <location>
        <begin position="27"/>
        <end position="363"/>
    </location>
</feature>
<feature type="chain" id="PRO_5043046142" description="chitinase" evidence="9">
    <location>
        <begin position="20"/>
        <end position="989"/>
    </location>
</feature>
<gene>
    <name evidence="11" type="ORF">R9X50_00434000</name>
</gene>
<dbReference type="Gene3D" id="3.20.20.80">
    <property type="entry name" value="Glycosidases"/>
    <property type="match status" value="1"/>
</dbReference>
<evidence type="ECO:0000256" key="3">
    <source>
        <dbReference type="ARBA" id="ARBA00022801"/>
    </source>
</evidence>
<keyword evidence="5" id="KW-0119">Carbohydrate metabolism</keyword>
<keyword evidence="6" id="KW-0326">Glycosidase</keyword>
<organism evidence="11 12">
    <name type="scientific">Acrodontium crateriforme</name>
    <dbReference type="NCBI Taxonomy" id="150365"/>
    <lineage>
        <taxon>Eukaryota</taxon>
        <taxon>Fungi</taxon>
        <taxon>Dikarya</taxon>
        <taxon>Ascomycota</taxon>
        <taxon>Pezizomycotina</taxon>
        <taxon>Dothideomycetes</taxon>
        <taxon>Dothideomycetidae</taxon>
        <taxon>Mycosphaerellales</taxon>
        <taxon>Teratosphaeriaceae</taxon>
        <taxon>Acrodontium</taxon>
    </lineage>
</organism>
<keyword evidence="12" id="KW-1185">Reference proteome</keyword>
<evidence type="ECO:0000256" key="4">
    <source>
        <dbReference type="ARBA" id="ARBA00023024"/>
    </source>
</evidence>
<dbReference type="GO" id="GO:0000272">
    <property type="term" value="P:polysaccharide catabolic process"/>
    <property type="evidence" value="ECO:0007669"/>
    <property type="project" value="UniProtKB-KW"/>
</dbReference>
<dbReference type="PROSITE" id="PS01095">
    <property type="entry name" value="GH18_1"/>
    <property type="match status" value="1"/>
</dbReference>
<dbReference type="EC" id="3.2.1.14" evidence="2"/>
<comment type="catalytic activity">
    <reaction evidence="1">
        <text>Random endo-hydrolysis of N-acetyl-beta-D-glucosaminide (1-&gt;4)-beta-linkages in chitin and chitodextrins.</text>
        <dbReference type="EC" id="3.2.1.14"/>
    </reaction>
</comment>
<sequence length="989" mass="101809">MVLARSIVATGLLTTAAYAAFDANSNSNVVTYWGAGYNQDRLIETCKNPNVDIINLAFVNVFPQQDGAGSWPGTNFGNACNGSTFSFPDGTPSLLQSGCNYLNGYWGNDIKDCQTIYNKKIFLSLGGDSPVNIISDQSAANFADFLWNAFGNGTEKDSTPRPFGDAIVDGFDFDIESPAMDSTAYTVMANTLKAHYNENKKVNECDYYLSAAPQCFRWGDNSGDKNIGQAITHAWFDFLFIQFYNNPCGVTHTKDQSTGTIEYNVAGVNMDLWVRASTSVLDSSVNPNVKLFFGIPGGPNLQNGDDTYYIGDLTTVHEIVEIMQEKYTDFGGVMIWEAQVAKQNLVACNENYLTWMKRALTWSDSDYRNGVKSCSNPTRSAQPASSAPAYTRYTPTQSSTSTIIISTSSAKPTSSAAASSSSSSAVASSSSSAVASSSSSAVASSSSSAAVYSSSSVVASSSSVAPVTSSSAAVYSSSALASSSSAAPVYSSSALASSSSAAPVYSSSALASSSSAAPVYSSSALASSSSAAPVYSSSAIVASSSSAVLYSSASSSVEGSSSSAVPTYPAGSSSVASSSSSELWTTMAPPTTRPYASSSVKSASGSASTSCTDSATASGNEKHYTGSVYPIGSSSSEFWTTLAPPTTKPFPTSSAAGSSATLSSGEIYITHVTTEYTTYCPFETTESGSVRTVMTHSTVTTTYSTAVPYQTSSAAQSGSSSAYRSAPSSSAPVFYSTAPVSSKPVATTSTPAQSTPSEVFVTEVTTEYTTYCPVTATETHGSVTVTNTYMTYSTVTAIHTKSAPMPYSSGPSGPASNSVPAQSTSAISSSVYTYPVQSTLVPVYSSSAPVYTSSVPVYSSSVWVPASSSAPVWSSSVPAYSSSAPVYSSSAPVYSSSAPVWTSSALAYPSGSASATTVVISTHYVVPVQSTPALYPTGSSNGTAVSPSGTASPSGWTSPSQVPYTGAASTMTMNFAGLIIAGFAAIMLL</sequence>
<dbReference type="InterPro" id="IPR017853">
    <property type="entry name" value="GH"/>
</dbReference>
<dbReference type="EMBL" id="CP138585">
    <property type="protein sequence ID" value="WPH01494.1"/>
    <property type="molecule type" value="Genomic_DNA"/>
</dbReference>
<feature type="compositionally biased region" description="Low complexity" evidence="8">
    <location>
        <begin position="596"/>
        <end position="618"/>
    </location>
</feature>
<dbReference type="PANTHER" id="PTHR45708">
    <property type="entry name" value="ENDOCHITINASE"/>
    <property type="match status" value="1"/>
</dbReference>
<evidence type="ECO:0000313" key="11">
    <source>
        <dbReference type="EMBL" id="WPH01494.1"/>
    </source>
</evidence>
<evidence type="ECO:0000313" key="12">
    <source>
        <dbReference type="Proteomes" id="UP001303373"/>
    </source>
</evidence>
<dbReference type="PROSITE" id="PS51910">
    <property type="entry name" value="GH18_2"/>
    <property type="match status" value="1"/>
</dbReference>
<dbReference type="Proteomes" id="UP001303373">
    <property type="component" value="Chromosome 6"/>
</dbReference>
<evidence type="ECO:0000256" key="6">
    <source>
        <dbReference type="ARBA" id="ARBA00023295"/>
    </source>
</evidence>
<proteinExistence type="predicted"/>